<name>A0A2T3AKU8_9PEZI</name>
<evidence type="ECO:0000256" key="1">
    <source>
        <dbReference type="SAM" id="MobiDB-lite"/>
    </source>
</evidence>
<feature type="region of interest" description="Disordered" evidence="1">
    <location>
        <begin position="401"/>
        <end position="449"/>
    </location>
</feature>
<sequence>MSGIAEQFPPEAIGAAAGVFTYSFICLLLSSALLWATIAHREWKSYVALLALFISLSTLVNMIQQLHTYLDWVNLKFAQSDYVKANYSNPELSVAGPSVGIDLVLFYIQWYCYNVEAILVLVWCYQLAHSVFQMEVSVSVQRYGGNMAKATAILLPVIQVVLMRSKILQSSTIGFYFVANFIMAISLALGAVLLVAILVKYVSTQSEMSWHVGYADRRPADIESQPTNSLATRSSGSAPRRRSIYDNWLIVRFTIAFAGLAAFELVTIMSEIAFAIGTTLIAQDEIVNLRPSHAITDVTSFVPGVSASILAFVVFGTTKVFRDFFYTKLVPQCIRCRLERRTKIPPVISSPWQDHRQRNSLQQAPDLLISPVLVLPSGESFEMSNEHGGLARKLSMRDGIHEVSTPTPSSSTFKIDHVGDDDQHPILERNSQRLTAWPQVPEMRGQDRQ</sequence>
<keyword evidence="2" id="KW-0812">Transmembrane</keyword>
<evidence type="ECO:0000313" key="3">
    <source>
        <dbReference type="EMBL" id="PSS02295.1"/>
    </source>
</evidence>
<dbReference type="EMBL" id="KZ678378">
    <property type="protein sequence ID" value="PSS02295.1"/>
    <property type="molecule type" value="Genomic_DNA"/>
</dbReference>
<protein>
    <submittedName>
        <fullName evidence="3">Uncharacterized protein</fullName>
    </submittedName>
</protein>
<feature type="transmembrane region" description="Helical" evidence="2">
    <location>
        <begin position="104"/>
        <end position="125"/>
    </location>
</feature>
<organism evidence="3 4">
    <name type="scientific">Coniella lustricola</name>
    <dbReference type="NCBI Taxonomy" id="2025994"/>
    <lineage>
        <taxon>Eukaryota</taxon>
        <taxon>Fungi</taxon>
        <taxon>Dikarya</taxon>
        <taxon>Ascomycota</taxon>
        <taxon>Pezizomycotina</taxon>
        <taxon>Sordariomycetes</taxon>
        <taxon>Sordariomycetidae</taxon>
        <taxon>Diaporthales</taxon>
        <taxon>Schizoparmaceae</taxon>
        <taxon>Coniella</taxon>
    </lineage>
</organism>
<feature type="compositionally biased region" description="Basic and acidic residues" evidence="1">
    <location>
        <begin position="414"/>
        <end position="431"/>
    </location>
</feature>
<feature type="transmembrane region" description="Helical" evidence="2">
    <location>
        <begin position="46"/>
        <end position="64"/>
    </location>
</feature>
<feature type="transmembrane region" description="Helical" evidence="2">
    <location>
        <begin position="175"/>
        <end position="199"/>
    </location>
</feature>
<accession>A0A2T3AKU8</accession>
<dbReference type="InParanoid" id="A0A2T3AKU8"/>
<keyword evidence="2" id="KW-0472">Membrane</keyword>
<feature type="transmembrane region" description="Helical" evidence="2">
    <location>
        <begin position="12"/>
        <end position="34"/>
    </location>
</feature>
<dbReference type="Proteomes" id="UP000241462">
    <property type="component" value="Unassembled WGS sequence"/>
</dbReference>
<feature type="transmembrane region" description="Helical" evidence="2">
    <location>
        <begin position="249"/>
        <end position="281"/>
    </location>
</feature>
<feature type="transmembrane region" description="Helical" evidence="2">
    <location>
        <begin position="146"/>
        <end position="163"/>
    </location>
</feature>
<dbReference type="AlphaFoldDB" id="A0A2T3AKU8"/>
<keyword evidence="4" id="KW-1185">Reference proteome</keyword>
<reference evidence="3 4" key="1">
    <citation type="journal article" date="2018" name="Mycol. Prog.">
        <title>Coniella lustricola, a new species from submerged detritus.</title>
        <authorList>
            <person name="Raudabaugh D.B."/>
            <person name="Iturriaga T."/>
            <person name="Carver A."/>
            <person name="Mondo S."/>
            <person name="Pangilinan J."/>
            <person name="Lipzen A."/>
            <person name="He G."/>
            <person name="Amirebrahimi M."/>
            <person name="Grigoriev I.V."/>
            <person name="Miller A.N."/>
        </authorList>
    </citation>
    <scope>NUCLEOTIDE SEQUENCE [LARGE SCALE GENOMIC DNA]</scope>
    <source>
        <strain evidence="3 4">B22-T-1</strain>
    </source>
</reference>
<proteinExistence type="predicted"/>
<evidence type="ECO:0000313" key="4">
    <source>
        <dbReference type="Proteomes" id="UP000241462"/>
    </source>
</evidence>
<evidence type="ECO:0000256" key="2">
    <source>
        <dbReference type="SAM" id="Phobius"/>
    </source>
</evidence>
<feature type="compositionally biased region" description="Polar residues" evidence="1">
    <location>
        <begin position="404"/>
        <end position="413"/>
    </location>
</feature>
<keyword evidence="2" id="KW-1133">Transmembrane helix</keyword>
<feature type="transmembrane region" description="Helical" evidence="2">
    <location>
        <begin position="301"/>
        <end position="321"/>
    </location>
</feature>
<gene>
    <name evidence="3" type="ORF">BD289DRAFT_478952</name>
</gene>
<dbReference type="OrthoDB" id="5287295at2759"/>